<dbReference type="OrthoDB" id="8450067at2"/>
<gene>
    <name evidence="1" type="ORF">MMSR116_14715</name>
</gene>
<dbReference type="AlphaFoldDB" id="A0A6B9FKC4"/>
<accession>A0A6B9FKC4</accession>
<evidence type="ECO:0008006" key="3">
    <source>
        <dbReference type="Google" id="ProtNLM"/>
    </source>
</evidence>
<dbReference type="EMBL" id="CP043538">
    <property type="protein sequence ID" value="QGY02993.1"/>
    <property type="molecule type" value="Genomic_DNA"/>
</dbReference>
<dbReference type="RefSeq" id="WP_158168878.1">
    <property type="nucleotide sequence ID" value="NZ_CP043538.1"/>
</dbReference>
<sequence length="195" mass="21610">MRLRSRLEYRHAMLCELDGDVAWFCEEPVVIRYRLGDRLATHRVDAYVQTKLSCDFVELKYEDDAASAENEARWPWIARAVNALGLGYRVLTERHVIDSLRAETALAVFERRMTRLPELTRIRAIVDAVTERGSVSAGDLVAAFADCLDLNTVFALARHGHLAVDLDAAAGPGMGVRRGAGPFRRIGLAAGGDRS</sequence>
<protein>
    <recommendedName>
        <fullName evidence="3">TnsA endonuclease N-terminal domain-containing protein</fullName>
    </recommendedName>
</protein>
<evidence type="ECO:0000313" key="1">
    <source>
        <dbReference type="EMBL" id="QGY02993.1"/>
    </source>
</evidence>
<reference evidence="1 2" key="2">
    <citation type="journal article" date="2013" name="Genome Announc.">
        <title>Draft Genome Sequence of Methylobacterium mesophilicum Strain SR1.6/6, Isolated from Citrus sinensis.</title>
        <authorList>
            <person name="Marinho Almeida D."/>
            <person name="Dini-Andreote F."/>
            <person name="Camargo Neves A.A."/>
            <person name="Juca Ramos R.T."/>
            <person name="Andreote F.D."/>
            <person name="Carneiro A.R."/>
            <person name="Oliveira de Souza Lima A."/>
            <person name="Caracciolo Gomes de Sa P.H."/>
            <person name="Ribeiro Barbosa M.S."/>
            <person name="Araujo W.L."/>
            <person name="Silva A."/>
        </authorList>
    </citation>
    <scope>NUCLEOTIDE SEQUENCE [LARGE SCALE GENOMIC DNA]</scope>
    <source>
        <strain evidence="1 2">SR1.6/6</strain>
    </source>
</reference>
<evidence type="ECO:0000313" key="2">
    <source>
        <dbReference type="Proteomes" id="UP000012488"/>
    </source>
</evidence>
<name>A0A6B9FKC4_9HYPH</name>
<proteinExistence type="predicted"/>
<dbReference type="KEGG" id="mmes:MMSR116_14715"/>
<reference evidence="1 2" key="1">
    <citation type="journal article" date="2012" name="Genet. Mol. Biol.">
        <title>Analysis of 16S rRNA and mxaF genes revealing insights into Methylobacterium niche-specific plant association.</title>
        <authorList>
            <person name="Dourado M.N."/>
            <person name="Andreote F.D."/>
            <person name="Dini-Andreote F."/>
            <person name="Conti R."/>
            <person name="Araujo J.M."/>
            <person name="Araujo W.L."/>
        </authorList>
    </citation>
    <scope>NUCLEOTIDE SEQUENCE [LARGE SCALE GENOMIC DNA]</scope>
    <source>
        <strain evidence="1 2">SR1.6/6</strain>
    </source>
</reference>
<organism evidence="1 2">
    <name type="scientific">Methylobacterium mesophilicum SR1.6/6</name>
    <dbReference type="NCBI Taxonomy" id="908290"/>
    <lineage>
        <taxon>Bacteria</taxon>
        <taxon>Pseudomonadati</taxon>
        <taxon>Pseudomonadota</taxon>
        <taxon>Alphaproteobacteria</taxon>
        <taxon>Hyphomicrobiales</taxon>
        <taxon>Methylobacteriaceae</taxon>
        <taxon>Methylobacterium</taxon>
    </lineage>
</organism>
<dbReference type="Proteomes" id="UP000012488">
    <property type="component" value="Chromosome"/>
</dbReference>